<evidence type="ECO:0000313" key="4">
    <source>
        <dbReference type="Proteomes" id="UP001497482"/>
    </source>
</evidence>
<keyword evidence="4" id="KW-1185">Reference proteome</keyword>
<protein>
    <submittedName>
        <fullName evidence="3">Uncharacterized protein</fullName>
    </submittedName>
</protein>
<feature type="compositionally biased region" description="Polar residues" evidence="1">
    <location>
        <begin position="87"/>
        <end position="96"/>
    </location>
</feature>
<evidence type="ECO:0000256" key="2">
    <source>
        <dbReference type="SAM" id="Phobius"/>
    </source>
</evidence>
<keyword evidence="2" id="KW-0812">Transmembrane</keyword>
<keyword evidence="2" id="KW-0472">Membrane</keyword>
<dbReference type="Proteomes" id="UP001497482">
    <property type="component" value="Chromosome 8"/>
</dbReference>
<gene>
    <name evidence="3" type="ORF">KC01_LOCUS39344</name>
</gene>
<sequence>MLLLQSLTTSLSLGHGSECGEEPQSWRVPLMVLAGLCALSSSVFVLLFRSPYRRIKAEQLARAGPATVTSDLVPESYSREDPPPLTRCSSTSHQGP</sequence>
<feature type="transmembrane region" description="Helical" evidence="2">
    <location>
        <begin position="26"/>
        <end position="48"/>
    </location>
</feature>
<dbReference type="EMBL" id="OZ035830">
    <property type="protein sequence ID" value="CAL1613078.1"/>
    <property type="molecule type" value="Genomic_DNA"/>
</dbReference>
<dbReference type="AlphaFoldDB" id="A0AAV2MIA0"/>
<evidence type="ECO:0000256" key="1">
    <source>
        <dbReference type="SAM" id="MobiDB-lite"/>
    </source>
</evidence>
<evidence type="ECO:0000313" key="3">
    <source>
        <dbReference type="EMBL" id="CAL1613078.1"/>
    </source>
</evidence>
<accession>A0AAV2MIA0</accession>
<feature type="region of interest" description="Disordered" evidence="1">
    <location>
        <begin position="71"/>
        <end position="96"/>
    </location>
</feature>
<keyword evidence="2" id="KW-1133">Transmembrane helix</keyword>
<organism evidence="3 4">
    <name type="scientific">Knipowitschia caucasica</name>
    <name type="common">Caucasian dwarf goby</name>
    <name type="synonym">Pomatoschistus caucasicus</name>
    <dbReference type="NCBI Taxonomy" id="637954"/>
    <lineage>
        <taxon>Eukaryota</taxon>
        <taxon>Metazoa</taxon>
        <taxon>Chordata</taxon>
        <taxon>Craniata</taxon>
        <taxon>Vertebrata</taxon>
        <taxon>Euteleostomi</taxon>
        <taxon>Actinopterygii</taxon>
        <taxon>Neopterygii</taxon>
        <taxon>Teleostei</taxon>
        <taxon>Neoteleostei</taxon>
        <taxon>Acanthomorphata</taxon>
        <taxon>Gobiaria</taxon>
        <taxon>Gobiiformes</taxon>
        <taxon>Gobioidei</taxon>
        <taxon>Gobiidae</taxon>
        <taxon>Gobiinae</taxon>
        <taxon>Knipowitschia</taxon>
    </lineage>
</organism>
<reference evidence="3 4" key="1">
    <citation type="submission" date="2024-04" db="EMBL/GenBank/DDBJ databases">
        <authorList>
            <person name="Waldvogel A.-M."/>
            <person name="Schoenle A."/>
        </authorList>
    </citation>
    <scope>NUCLEOTIDE SEQUENCE [LARGE SCALE GENOMIC DNA]</scope>
</reference>
<proteinExistence type="predicted"/>
<name>A0AAV2MIA0_KNICA</name>